<dbReference type="RefSeq" id="WP_344019513.1">
    <property type="nucleotide sequence ID" value="NZ_BAAAJK010000005.1"/>
</dbReference>
<protein>
    <submittedName>
        <fullName evidence="1">Uncharacterized protein</fullName>
    </submittedName>
</protein>
<evidence type="ECO:0000313" key="2">
    <source>
        <dbReference type="Proteomes" id="UP001501414"/>
    </source>
</evidence>
<evidence type="ECO:0000313" key="1">
    <source>
        <dbReference type="EMBL" id="GAA1383751.1"/>
    </source>
</evidence>
<proteinExistence type="predicted"/>
<name>A0ABN1XK36_9PSEU</name>
<accession>A0ABN1XK36</accession>
<dbReference type="Proteomes" id="UP001501414">
    <property type="component" value="Unassembled WGS sequence"/>
</dbReference>
<keyword evidence="2" id="KW-1185">Reference proteome</keyword>
<organism evidence="1 2">
    <name type="scientific">Pseudonocardia kongjuensis</name>
    <dbReference type="NCBI Taxonomy" id="102227"/>
    <lineage>
        <taxon>Bacteria</taxon>
        <taxon>Bacillati</taxon>
        <taxon>Actinomycetota</taxon>
        <taxon>Actinomycetes</taxon>
        <taxon>Pseudonocardiales</taxon>
        <taxon>Pseudonocardiaceae</taxon>
        <taxon>Pseudonocardia</taxon>
    </lineage>
</organism>
<dbReference type="EMBL" id="BAAAJK010000005">
    <property type="protein sequence ID" value="GAA1383751.1"/>
    <property type="molecule type" value="Genomic_DNA"/>
</dbReference>
<comment type="caution">
    <text evidence="1">The sequence shown here is derived from an EMBL/GenBank/DDBJ whole genome shotgun (WGS) entry which is preliminary data.</text>
</comment>
<reference evidence="1 2" key="1">
    <citation type="journal article" date="2019" name="Int. J. Syst. Evol. Microbiol.">
        <title>The Global Catalogue of Microorganisms (GCM) 10K type strain sequencing project: providing services to taxonomists for standard genome sequencing and annotation.</title>
        <authorList>
            <consortium name="The Broad Institute Genomics Platform"/>
            <consortium name="The Broad Institute Genome Sequencing Center for Infectious Disease"/>
            <person name="Wu L."/>
            <person name="Ma J."/>
        </authorList>
    </citation>
    <scope>NUCLEOTIDE SEQUENCE [LARGE SCALE GENOMIC DNA]</scope>
    <source>
        <strain evidence="1 2">JCM 11896</strain>
    </source>
</reference>
<sequence length="168" mass="18380">MYADTTSEPTVTDDEREFAEWLERVRSTYEAVLYTCTHRLVDASLADQVAVQVVAGLVSRPLVFRYFGLPYSGRIATLAEARIVEADTGGLARVCGWPELRSRLAAIPAEHREVLVAVCLRAEDVETLARGLGCDEDDAARRRAATLDFMRTLAAPGLPGTPDPEGQD</sequence>
<gene>
    <name evidence="1" type="ORF">GCM10009613_13590</name>
</gene>